<comment type="caution">
    <text evidence="1">The sequence shown here is derived from an EMBL/GenBank/DDBJ whole genome shotgun (WGS) entry which is preliminary data.</text>
</comment>
<keyword evidence="2" id="KW-1185">Reference proteome</keyword>
<dbReference type="Proteomes" id="UP000222542">
    <property type="component" value="Unassembled WGS sequence"/>
</dbReference>
<dbReference type="Gramene" id="PHT76033">
    <property type="protein sequence ID" value="PHT76033"/>
    <property type="gene ID" value="T459_19555"/>
</dbReference>
<reference evidence="1 2" key="2">
    <citation type="journal article" date="2017" name="Genome Biol.">
        <title>New reference genome sequences of hot pepper reveal the massive evolution of plant disease-resistance genes by retroduplication.</title>
        <authorList>
            <person name="Kim S."/>
            <person name="Park J."/>
            <person name="Yeom S.I."/>
            <person name="Kim Y.M."/>
            <person name="Seo E."/>
            <person name="Kim K.T."/>
            <person name="Kim M.S."/>
            <person name="Lee J.M."/>
            <person name="Cheong K."/>
            <person name="Shin H.S."/>
            <person name="Kim S.B."/>
            <person name="Han K."/>
            <person name="Lee J."/>
            <person name="Park M."/>
            <person name="Lee H.A."/>
            <person name="Lee H.Y."/>
            <person name="Lee Y."/>
            <person name="Oh S."/>
            <person name="Lee J.H."/>
            <person name="Choi E."/>
            <person name="Choi E."/>
            <person name="Lee S.E."/>
            <person name="Jeon J."/>
            <person name="Kim H."/>
            <person name="Choi G."/>
            <person name="Song H."/>
            <person name="Lee J."/>
            <person name="Lee S.C."/>
            <person name="Kwon J.K."/>
            <person name="Lee H.Y."/>
            <person name="Koo N."/>
            <person name="Hong Y."/>
            <person name="Kim R.W."/>
            <person name="Kang W.H."/>
            <person name="Huh J.H."/>
            <person name="Kang B.C."/>
            <person name="Yang T.J."/>
            <person name="Lee Y.H."/>
            <person name="Bennetzen J.L."/>
            <person name="Choi D."/>
        </authorList>
    </citation>
    <scope>NUCLEOTIDE SEQUENCE [LARGE SCALE GENOMIC DNA]</scope>
    <source>
        <strain evidence="2">cv. CM334</strain>
    </source>
</reference>
<evidence type="ECO:0008006" key="3">
    <source>
        <dbReference type="Google" id="ProtNLM"/>
    </source>
</evidence>
<protein>
    <recommendedName>
        <fullName evidence="3">Copia protein</fullName>
    </recommendedName>
</protein>
<reference evidence="1 2" key="1">
    <citation type="journal article" date="2014" name="Nat. Genet.">
        <title>Genome sequence of the hot pepper provides insights into the evolution of pungency in Capsicum species.</title>
        <authorList>
            <person name="Kim S."/>
            <person name="Park M."/>
            <person name="Yeom S.I."/>
            <person name="Kim Y.M."/>
            <person name="Lee J.M."/>
            <person name="Lee H.A."/>
            <person name="Seo E."/>
            <person name="Choi J."/>
            <person name="Cheong K."/>
            <person name="Kim K.T."/>
            <person name="Jung K."/>
            <person name="Lee G.W."/>
            <person name="Oh S.K."/>
            <person name="Bae C."/>
            <person name="Kim S.B."/>
            <person name="Lee H.Y."/>
            <person name="Kim S.Y."/>
            <person name="Kim M.S."/>
            <person name="Kang B.C."/>
            <person name="Jo Y.D."/>
            <person name="Yang H.B."/>
            <person name="Jeong H.J."/>
            <person name="Kang W.H."/>
            <person name="Kwon J.K."/>
            <person name="Shin C."/>
            <person name="Lim J.Y."/>
            <person name="Park J.H."/>
            <person name="Huh J.H."/>
            <person name="Kim J.S."/>
            <person name="Kim B.D."/>
            <person name="Cohen O."/>
            <person name="Paran I."/>
            <person name="Suh M.C."/>
            <person name="Lee S.B."/>
            <person name="Kim Y.K."/>
            <person name="Shin Y."/>
            <person name="Noh S.J."/>
            <person name="Park J."/>
            <person name="Seo Y.S."/>
            <person name="Kwon S.Y."/>
            <person name="Kim H.A."/>
            <person name="Park J.M."/>
            <person name="Kim H.J."/>
            <person name="Choi S.B."/>
            <person name="Bosland P.W."/>
            <person name="Reeves G."/>
            <person name="Jo S.H."/>
            <person name="Lee B.W."/>
            <person name="Cho H.T."/>
            <person name="Choi H.S."/>
            <person name="Lee M.S."/>
            <person name="Yu Y."/>
            <person name="Do Choi Y."/>
            <person name="Park B.S."/>
            <person name="van Deynze A."/>
            <person name="Ashrafi H."/>
            <person name="Hill T."/>
            <person name="Kim W.T."/>
            <person name="Pai H.S."/>
            <person name="Ahn H.K."/>
            <person name="Yeam I."/>
            <person name="Giovannoni J.J."/>
            <person name="Rose J.K."/>
            <person name="Sorensen I."/>
            <person name="Lee S.J."/>
            <person name="Kim R.W."/>
            <person name="Choi I.Y."/>
            <person name="Choi B.S."/>
            <person name="Lim J.S."/>
            <person name="Lee Y.H."/>
            <person name="Choi D."/>
        </authorList>
    </citation>
    <scope>NUCLEOTIDE SEQUENCE [LARGE SCALE GENOMIC DNA]</scope>
    <source>
        <strain evidence="2">cv. CM334</strain>
    </source>
</reference>
<dbReference type="PANTHER" id="PTHR11439">
    <property type="entry name" value="GAG-POL-RELATED RETROTRANSPOSON"/>
    <property type="match status" value="1"/>
</dbReference>
<dbReference type="OMA" id="MAHRICE"/>
<dbReference type="AlphaFoldDB" id="A0A2G2Z234"/>
<dbReference type="PANTHER" id="PTHR11439:SF475">
    <property type="entry name" value="CYSTEINE-RICH RLK (RECEPTOR-LIKE PROTEIN KINASE) 8"/>
    <property type="match status" value="1"/>
</dbReference>
<gene>
    <name evidence="1" type="ORF">T459_19555</name>
</gene>
<name>A0A2G2Z234_CAPAN</name>
<dbReference type="STRING" id="4072.A0A2G2Z234"/>
<sequence length="110" mass="13077">MAPQESSWLMQLLKESHQQVVYQIPLYCDNLSAKRLAENPVFHARTRHVEVHYHFIREKDLQEEIELKHFRTEDQDADLFTKGLSGNKFERFYHQLGGVNKEEAGVEEEY</sequence>
<accession>A0A2G2Z234</accession>
<proteinExistence type="predicted"/>
<evidence type="ECO:0000313" key="1">
    <source>
        <dbReference type="EMBL" id="PHT76033.1"/>
    </source>
</evidence>
<dbReference type="CDD" id="cd09272">
    <property type="entry name" value="RNase_HI_RT_Ty1"/>
    <property type="match status" value="1"/>
</dbReference>
<organism evidence="1 2">
    <name type="scientific">Capsicum annuum</name>
    <name type="common">Capsicum pepper</name>
    <dbReference type="NCBI Taxonomy" id="4072"/>
    <lineage>
        <taxon>Eukaryota</taxon>
        <taxon>Viridiplantae</taxon>
        <taxon>Streptophyta</taxon>
        <taxon>Embryophyta</taxon>
        <taxon>Tracheophyta</taxon>
        <taxon>Spermatophyta</taxon>
        <taxon>Magnoliopsida</taxon>
        <taxon>eudicotyledons</taxon>
        <taxon>Gunneridae</taxon>
        <taxon>Pentapetalae</taxon>
        <taxon>asterids</taxon>
        <taxon>lamiids</taxon>
        <taxon>Solanales</taxon>
        <taxon>Solanaceae</taxon>
        <taxon>Solanoideae</taxon>
        <taxon>Capsiceae</taxon>
        <taxon>Capsicum</taxon>
    </lineage>
</organism>
<evidence type="ECO:0000313" key="2">
    <source>
        <dbReference type="Proteomes" id="UP000222542"/>
    </source>
</evidence>
<dbReference type="EMBL" id="AYRZ02000007">
    <property type="protein sequence ID" value="PHT76033.1"/>
    <property type="molecule type" value="Genomic_DNA"/>
</dbReference>